<dbReference type="Gene3D" id="3.80.30.20">
    <property type="entry name" value="tm_1862 like domain"/>
    <property type="match status" value="1"/>
</dbReference>
<evidence type="ECO:0000259" key="6">
    <source>
        <dbReference type="PROSITE" id="PS51918"/>
    </source>
</evidence>
<sequence>MCHRGRARAHPANVLAFQVMASSNKVALVLSYQYPGKYALTVLAGAVESDEVGQHVALRFPRDRESLLASVRECLDAGYQVAVAWSFYSASFPAAAEELAWLRERLEGREVLCLAGGVHATAETEQTLRAGFDLVAVGEGEAVLLDLLGRMTRGEEPRTTRGWSRLVDGRMVSQGRGEGVMLDKYPPFAAKNAKFGAIEITRGCIYACRFCQTPFLNKARFRHRSVENITHWVRVMREAGKRDVRFITPTSMSYGTQDETMNLEALERMLAAVRETAGPEGRVFYGTFPSEVRPEHVTPEALALLKRYVDNDNLIIGGQSGSERILQQTHRGHDVETVVRAASLAVEWGFVPNVDFILGLPDESPEDVQATLALMRRLADLGAKVHGHTFMPLPGTPYRDAPPGSVDDETRRELDRLASQGRLYGHWKQQVQLAKGIATRRQPRR</sequence>
<dbReference type="InterPro" id="IPR058240">
    <property type="entry name" value="rSAM_sf"/>
</dbReference>
<keyword evidence="8" id="KW-1185">Reference proteome</keyword>
<feature type="domain" description="Radical SAM core" evidence="6">
    <location>
        <begin position="190"/>
        <end position="429"/>
    </location>
</feature>
<dbReference type="PROSITE" id="PS51918">
    <property type="entry name" value="RADICAL_SAM"/>
    <property type="match status" value="1"/>
</dbReference>
<dbReference type="GO" id="GO:0003824">
    <property type="term" value="F:catalytic activity"/>
    <property type="evidence" value="ECO:0007669"/>
    <property type="project" value="InterPro"/>
</dbReference>
<keyword evidence="5" id="KW-0411">Iron-sulfur</keyword>
<dbReference type="SFLD" id="SFLDG01082">
    <property type="entry name" value="B12-binding_domain_containing"/>
    <property type="match status" value="1"/>
</dbReference>
<dbReference type="InterPro" id="IPR023404">
    <property type="entry name" value="rSAM_horseshoe"/>
</dbReference>
<reference evidence="7 8" key="1">
    <citation type="submission" date="2017-06" db="EMBL/GenBank/DDBJ databases">
        <authorList>
            <person name="Kim H.J."/>
            <person name="Triplett B.A."/>
        </authorList>
    </citation>
    <scope>NUCLEOTIDE SEQUENCE [LARGE SCALE GENOMIC DNA]</scope>
    <source>
        <strain evidence="7 8">DSM 14713</strain>
    </source>
</reference>
<dbReference type="Proteomes" id="UP000217289">
    <property type="component" value="Chromosome"/>
</dbReference>
<dbReference type="PANTHER" id="PTHR43409:SF17">
    <property type="entry name" value="METHYLTHIOTRANSFERASE MJ0865-RELATED"/>
    <property type="match status" value="1"/>
</dbReference>
<dbReference type="InterPro" id="IPR023980">
    <property type="entry name" value="CHP04013_B12-bd/rSAM"/>
</dbReference>
<dbReference type="CDD" id="cd01335">
    <property type="entry name" value="Radical_SAM"/>
    <property type="match status" value="1"/>
</dbReference>
<accession>A0A250ICM8</accession>
<proteinExistence type="predicted"/>
<protein>
    <submittedName>
        <fullName evidence="7">B12-binding domain-containing radical SAM protein</fullName>
    </submittedName>
</protein>
<evidence type="ECO:0000313" key="7">
    <source>
        <dbReference type="EMBL" id="ATB28706.1"/>
    </source>
</evidence>
<comment type="cofactor">
    <cofactor evidence="1">
        <name>[4Fe-4S] cluster</name>
        <dbReference type="ChEBI" id="CHEBI:49883"/>
    </cofactor>
</comment>
<dbReference type="KEGG" id="mbd:MEBOL_002155"/>
<dbReference type="PANTHER" id="PTHR43409">
    <property type="entry name" value="ANAEROBIC MAGNESIUM-PROTOPORPHYRIN IX MONOMETHYL ESTER CYCLASE-RELATED"/>
    <property type="match status" value="1"/>
</dbReference>
<dbReference type="SFLD" id="SFLDS00029">
    <property type="entry name" value="Radical_SAM"/>
    <property type="match status" value="1"/>
</dbReference>
<dbReference type="NCBIfam" id="TIGR04013">
    <property type="entry name" value="B12_SAM_MJ_1487"/>
    <property type="match status" value="1"/>
</dbReference>
<keyword evidence="3" id="KW-0479">Metal-binding</keyword>
<organism evidence="7 8">
    <name type="scientific">Melittangium boletus DSM 14713</name>
    <dbReference type="NCBI Taxonomy" id="1294270"/>
    <lineage>
        <taxon>Bacteria</taxon>
        <taxon>Pseudomonadati</taxon>
        <taxon>Myxococcota</taxon>
        <taxon>Myxococcia</taxon>
        <taxon>Myxococcales</taxon>
        <taxon>Cystobacterineae</taxon>
        <taxon>Archangiaceae</taxon>
        <taxon>Melittangium</taxon>
    </lineage>
</organism>
<name>A0A250ICM8_9BACT</name>
<evidence type="ECO:0000256" key="1">
    <source>
        <dbReference type="ARBA" id="ARBA00001966"/>
    </source>
</evidence>
<gene>
    <name evidence="7" type="ORF">MEBOL_002155</name>
</gene>
<evidence type="ECO:0000256" key="5">
    <source>
        <dbReference type="ARBA" id="ARBA00023014"/>
    </source>
</evidence>
<dbReference type="InterPro" id="IPR051198">
    <property type="entry name" value="BchE-like"/>
</dbReference>
<evidence type="ECO:0000256" key="2">
    <source>
        <dbReference type="ARBA" id="ARBA00022691"/>
    </source>
</evidence>
<dbReference type="SMART" id="SM00729">
    <property type="entry name" value="Elp3"/>
    <property type="match status" value="1"/>
</dbReference>
<dbReference type="GO" id="GO:0046872">
    <property type="term" value="F:metal ion binding"/>
    <property type="evidence" value="ECO:0007669"/>
    <property type="project" value="UniProtKB-KW"/>
</dbReference>
<dbReference type="CDD" id="cd02068">
    <property type="entry name" value="radical_SAM_B12_BD"/>
    <property type="match status" value="1"/>
</dbReference>
<dbReference type="SUPFAM" id="SSF102114">
    <property type="entry name" value="Radical SAM enzymes"/>
    <property type="match status" value="1"/>
</dbReference>
<dbReference type="InterPro" id="IPR007197">
    <property type="entry name" value="rSAM"/>
</dbReference>
<keyword evidence="4" id="KW-0408">Iron</keyword>
<dbReference type="AlphaFoldDB" id="A0A250ICM8"/>
<dbReference type="Gene3D" id="3.40.50.280">
    <property type="entry name" value="Cobalamin-binding domain"/>
    <property type="match status" value="1"/>
</dbReference>
<evidence type="ECO:0000256" key="3">
    <source>
        <dbReference type="ARBA" id="ARBA00022723"/>
    </source>
</evidence>
<evidence type="ECO:0000256" key="4">
    <source>
        <dbReference type="ARBA" id="ARBA00023004"/>
    </source>
</evidence>
<dbReference type="EMBL" id="CP022163">
    <property type="protein sequence ID" value="ATB28706.1"/>
    <property type="molecule type" value="Genomic_DNA"/>
</dbReference>
<dbReference type="Pfam" id="PF04055">
    <property type="entry name" value="Radical_SAM"/>
    <property type="match status" value="1"/>
</dbReference>
<dbReference type="GO" id="GO:0051536">
    <property type="term" value="F:iron-sulfur cluster binding"/>
    <property type="evidence" value="ECO:0007669"/>
    <property type="project" value="UniProtKB-KW"/>
</dbReference>
<evidence type="ECO:0000313" key="8">
    <source>
        <dbReference type="Proteomes" id="UP000217289"/>
    </source>
</evidence>
<keyword evidence="2" id="KW-0949">S-adenosyl-L-methionine</keyword>
<dbReference type="InterPro" id="IPR006638">
    <property type="entry name" value="Elp3/MiaA/NifB-like_rSAM"/>
</dbReference>